<reference evidence="2 3" key="1">
    <citation type="journal article" date="2022" name="Allergy">
        <title>Genome assembly and annotation of Periplaneta americana reveal a comprehensive cockroach allergen profile.</title>
        <authorList>
            <person name="Wang L."/>
            <person name="Xiong Q."/>
            <person name="Saelim N."/>
            <person name="Wang L."/>
            <person name="Nong W."/>
            <person name="Wan A.T."/>
            <person name="Shi M."/>
            <person name="Liu X."/>
            <person name="Cao Q."/>
            <person name="Hui J.H.L."/>
            <person name="Sookrung N."/>
            <person name="Leung T.F."/>
            <person name="Tungtrongchitr A."/>
            <person name="Tsui S.K.W."/>
        </authorList>
    </citation>
    <scope>NUCLEOTIDE SEQUENCE [LARGE SCALE GENOMIC DNA]</scope>
    <source>
        <strain evidence="2">PWHHKU_190912</strain>
    </source>
</reference>
<evidence type="ECO:0000313" key="2">
    <source>
        <dbReference type="EMBL" id="KAJ4431952.1"/>
    </source>
</evidence>
<accession>A0ABQ8SCX9</accession>
<evidence type="ECO:0000256" key="1">
    <source>
        <dbReference type="SAM" id="MobiDB-lite"/>
    </source>
</evidence>
<feature type="region of interest" description="Disordered" evidence="1">
    <location>
        <begin position="123"/>
        <end position="149"/>
    </location>
</feature>
<name>A0ABQ8SCX9_PERAM</name>
<comment type="caution">
    <text evidence="2">The sequence shown here is derived from an EMBL/GenBank/DDBJ whole genome shotgun (WGS) entry which is preliminary data.</text>
</comment>
<gene>
    <name evidence="2" type="ORF">ANN_20561</name>
</gene>
<dbReference type="EMBL" id="JAJSOF020000029">
    <property type="protein sequence ID" value="KAJ4431952.1"/>
    <property type="molecule type" value="Genomic_DNA"/>
</dbReference>
<keyword evidence="3" id="KW-1185">Reference proteome</keyword>
<protein>
    <submittedName>
        <fullName evidence="2">Uncharacterized protein</fullName>
    </submittedName>
</protein>
<dbReference type="Proteomes" id="UP001148838">
    <property type="component" value="Unassembled WGS sequence"/>
</dbReference>
<proteinExistence type="predicted"/>
<sequence length="162" mass="18364">MAGLCPERHHRTEEVEFAMACVNSTDGAPASYGMKHRKIIVRQELLPRVAQEITTRPNKRRLYESMRANTDFKDVKNEEGESQEEEERERLCSQALHALAGLWSGQYTRADTNKQESWLRYRLTGESGFSQPGSPGGSRKPGQTKNGRYVRAKAYSRVIGFG</sequence>
<organism evidence="2 3">
    <name type="scientific">Periplaneta americana</name>
    <name type="common">American cockroach</name>
    <name type="synonym">Blatta americana</name>
    <dbReference type="NCBI Taxonomy" id="6978"/>
    <lineage>
        <taxon>Eukaryota</taxon>
        <taxon>Metazoa</taxon>
        <taxon>Ecdysozoa</taxon>
        <taxon>Arthropoda</taxon>
        <taxon>Hexapoda</taxon>
        <taxon>Insecta</taxon>
        <taxon>Pterygota</taxon>
        <taxon>Neoptera</taxon>
        <taxon>Polyneoptera</taxon>
        <taxon>Dictyoptera</taxon>
        <taxon>Blattodea</taxon>
        <taxon>Blattoidea</taxon>
        <taxon>Blattidae</taxon>
        <taxon>Blattinae</taxon>
        <taxon>Periplaneta</taxon>
    </lineage>
</organism>
<evidence type="ECO:0000313" key="3">
    <source>
        <dbReference type="Proteomes" id="UP001148838"/>
    </source>
</evidence>